<evidence type="ECO:0000313" key="2">
    <source>
        <dbReference type="Proteomes" id="UP001187415"/>
    </source>
</evidence>
<sequence length="67" mass="7608">MRLREICRAENSDMVPAQIDKDEERVDCSVADTSPTRHRATDELKAIRQTTEVSQAITISDSNPRCF</sequence>
<accession>A0AA88SE36</accession>
<gene>
    <name evidence="1" type="ORF">Q5P01_019783</name>
</gene>
<organism evidence="1 2">
    <name type="scientific">Channa striata</name>
    <name type="common">Snakehead murrel</name>
    <name type="synonym">Ophicephalus striatus</name>
    <dbReference type="NCBI Taxonomy" id="64152"/>
    <lineage>
        <taxon>Eukaryota</taxon>
        <taxon>Metazoa</taxon>
        <taxon>Chordata</taxon>
        <taxon>Craniata</taxon>
        <taxon>Vertebrata</taxon>
        <taxon>Euteleostomi</taxon>
        <taxon>Actinopterygii</taxon>
        <taxon>Neopterygii</taxon>
        <taxon>Teleostei</taxon>
        <taxon>Neoteleostei</taxon>
        <taxon>Acanthomorphata</taxon>
        <taxon>Anabantaria</taxon>
        <taxon>Anabantiformes</taxon>
        <taxon>Channoidei</taxon>
        <taxon>Channidae</taxon>
        <taxon>Channa</taxon>
    </lineage>
</organism>
<name>A0AA88SE36_CHASR</name>
<dbReference type="Proteomes" id="UP001187415">
    <property type="component" value="Unassembled WGS sequence"/>
</dbReference>
<keyword evidence="2" id="KW-1185">Reference proteome</keyword>
<proteinExistence type="predicted"/>
<comment type="caution">
    <text evidence="1">The sequence shown here is derived from an EMBL/GenBank/DDBJ whole genome shotgun (WGS) entry which is preliminary data.</text>
</comment>
<reference evidence="1" key="1">
    <citation type="submission" date="2023-07" db="EMBL/GenBank/DDBJ databases">
        <title>Chromosome-level Genome Assembly of Striped Snakehead (Channa striata).</title>
        <authorList>
            <person name="Liu H."/>
        </authorList>
    </citation>
    <scope>NUCLEOTIDE SEQUENCE</scope>
    <source>
        <strain evidence="1">Gz</strain>
        <tissue evidence="1">Muscle</tissue>
    </source>
</reference>
<dbReference type="EMBL" id="JAUPFM010000015">
    <property type="protein sequence ID" value="KAK2828749.1"/>
    <property type="molecule type" value="Genomic_DNA"/>
</dbReference>
<dbReference type="AlphaFoldDB" id="A0AA88SE36"/>
<protein>
    <submittedName>
        <fullName evidence="1">Uncharacterized protein</fullName>
    </submittedName>
</protein>
<evidence type="ECO:0000313" key="1">
    <source>
        <dbReference type="EMBL" id="KAK2828749.1"/>
    </source>
</evidence>